<keyword evidence="2" id="KW-0012">Acyltransferase</keyword>
<accession>A0A2U2J1U9</accession>
<dbReference type="GO" id="GO:0008080">
    <property type="term" value="F:N-acetyltransferase activity"/>
    <property type="evidence" value="ECO:0007669"/>
    <property type="project" value="TreeGrafter"/>
</dbReference>
<evidence type="ECO:0000256" key="2">
    <source>
        <dbReference type="ARBA" id="ARBA00023315"/>
    </source>
</evidence>
<dbReference type="InterPro" id="IPR016181">
    <property type="entry name" value="Acyl_CoA_acyltransferase"/>
</dbReference>
<dbReference type="Proteomes" id="UP000245916">
    <property type="component" value="Unassembled WGS sequence"/>
</dbReference>
<proteinExistence type="predicted"/>
<reference evidence="4 5" key="1">
    <citation type="submission" date="2018-05" db="EMBL/GenBank/DDBJ databases">
        <title>Genome of Sphingosinicella humi QZX222.</title>
        <authorList>
            <person name="Qiao Z."/>
            <person name="Wang G."/>
        </authorList>
    </citation>
    <scope>NUCLEOTIDE SEQUENCE [LARGE SCALE GENOMIC DNA]</scope>
    <source>
        <strain evidence="4 5">QZX222</strain>
    </source>
</reference>
<organism evidence="4 5">
    <name type="scientific">Allosphingosinicella humi</name>
    <dbReference type="NCBI Taxonomy" id="2068657"/>
    <lineage>
        <taxon>Bacteria</taxon>
        <taxon>Pseudomonadati</taxon>
        <taxon>Pseudomonadota</taxon>
        <taxon>Alphaproteobacteria</taxon>
        <taxon>Sphingomonadales</taxon>
        <taxon>Sphingomonadaceae</taxon>
        <taxon>Allosphingosinicella</taxon>
    </lineage>
</organism>
<dbReference type="InterPro" id="IPR000182">
    <property type="entry name" value="GNAT_dom"/>
</dbReference>
<feature type="domain" description="N-acetyltransferase" evidence="3">
    <location>
        <begin position="3"/>
        <end position="145"/>
    </location>
</feature>
<dbReference type="RefSeq" id="WP_109270424.1">
    <property type="nucleotide sequence ID" value="NZ_QFFF01000001.1"/>
</dbReference>
<evidence type="ECO:0000259" key="3">
    <source>
        <dbReference type="PROSITE" id="PS51186"/>
    </source>
</evidence>
<dbReference type="Gene3D" id="3.40.630.30">
    <property type="match status" value="1"/>
</dbReference>
<name>A0A2U2J1U9_9SPHN</name>
<protein>
    <submittedName>
        <fullName evidence="4">GNAT family N-acetyltransferase</fullName>
    </submittedName>
</protein>
<keyword evidence="5" id="KW-1185">Reference proteome</keyword>
<dbReference type="PANTHER" id="PTHR10545">
    <property type="entry name" value="DIAMINE N-ACETYLTRANSFERASE"/>
    <property type="match status" value="1"/>
</dbReference>
<dbReference type="OrthoDB" id="9805924at2"/>
<dbReference type="AlphaFoldDB" id="A0A2U2J1U9"/>
<dbReference type="EMBL" id="QFFF01000001">
    <property type="protein sequence ID" value="PWG02284.1"/>
    <property type="molecule type" value="Genomic_DNA"/>
</dbReference>
<dbReference type="Pfam" id="PF00583">
    <property type="entry name" value="Acetyltransf_1"/>
    <property type="match status" value="1"/>
</dbReference>
<comment type="caution">
    <text evidence="4">The sequence shown here is derived from an EMBL/GenBank/DDBJ whole genome shotgun (WGS) entry which is preliminary data.</text>
</comment>
<evidence type="ECO:0000313" key="4">
    <source>
        <dbReference type="EMBL" id="PWG02284.1"/>
    </source>
</evidence>
<dbReference type="InterPro" id="IPR051016">
    <property type="entry name" value="Diverse_Substrate_AcTransf"/>
</dbReference>
<dbReference type="PANTHER" id="PTHR10545:SF42">
    <property type="entry name" value="ACETYLTRANSFERASE"/>
    <property type="match status" value="1"/>
</dbReference>
<dbReference type="SUPFAM" id="SSF55729">
    <property type="entry name" value="Acyl-CoA N-acyltransferases (Nat)"/>
    <property type="match status" value="1"/>
</dbReference>
<evidence type="ECO:0000256" key="1">
    <source>
        <dbReference type="ARBA" id="ARBA00022679"/>
    </source>
</evidence>
<dbReference type="CDD" id="cd04301">
    <property type="entry name" value="NAT_SF"/>
    <property type="match status" value="1"/>
</dbReference>
<sequence>MAIAIRALAAEDRQEWLALWQGYQRFYETRLDGDVTALTWSRIIDPDGPISGLAAEESGRLLGFTHYLFHPSSWTKSDYCYLQDLFVAQEARGRSIARMLIEEVAARAEAAGAARLYWLTHESNEGARALYDKIAVRTGFIQYRR</sequence>
<gene>
    <name evidence="4" type="ORF">DF286_04960</name>
</gene>
<dbReference type="PROSITE" id="PS51186">
    <property type="entry name" value="GNAT"/>
    <property type="match status" value="1"/>
</dbReference>
<keyword evidence="1 4" id="KW-0808">Transferase</keyword>
<evidence type="ECO:0000313" key="5">
    <source>
        <dbReference type="Proteomes" id="UP000245916"/>
    </source>
</evidence>